<name>A0ACB7T9S3_HYAAI</name>
<proteinExistence type="predicted"/>
<dbReference type="EMBL" id="CM023490">
    <property type="protein sequence ID" value="KAH6943590.1"/>
    <property type="molecule type" value="Genomic_DNA"/>
</dbReference>
<evidence type="ECO:0000313" key="2">
    <source>
        <dbReference type="Proteomes" id="UP000821845"/>
    </source>
</evidence>
<comment type="caution">
    <text evidence="1">The sequence shown here is derived from an EMBL/GenBank/DDBJ whole genome shotgun (WGS) entry which is preliminary data.</text>
</comment>
<gene>
    <name evidence="1" type="ORF">HPB50_024777</name>
</gene>
<keyword evidence="2" id="KW-1185">Reference proteome</keyword>
<reference evidence="1" key="1">
    <citation type="submission" date="2020-05" db="EMBL/GenBank/DDBJ databases">
        <title>Large-scale comparative analyses of tick genomes elucidate their genetic diversity and vector capacities.</title>
        <authorList>
            <person name="Jia N."/>
            <person name="Wang J."/>
            <person name="Shi W."/>
            <person name="Du L."/>
            <person name="Sun Y."/>
            <person name="Zhan W."/>
            <person name="Jiang J."/>
            <person name="Wang Q."/>
            <person name="Zhang B."/>
            <person name="Ji P."/>
            <person name="Sakyi L.B."/>
            <person name="Cui X."/>
            <person name="Yuan T."/>
            <person name="Jiang B."/>
            <person name="Yang W."/>
            <person name="Lam T.T.-Y."/>
            <person name="Chang Q."/>
            <person name="Ding S."/>
            <person name="Wang X."/>
            <person name="Zhu J."/>
            <person name="Ruan X."/>
            <person name="Zhao L."/>
            <person name="Wei J."/>
            <person name="Que T."/>
            <person name="Du C."/>
            <person name="Cheng J."/>
            <person name="Dai P."/>
            <person name="Han X."/>
            <person name="Huang E."/>
            <person name="Gao Y."/>
            <person name="Liu J."/>
            <person name="Shao H."/>
            <person name="Ye R."/>
            <person name="Li L."/>
            <person name="Wei W."/>
            <person name="Wang X."/>
            <person name="Wang C."/>
            <person name="Yang T."/>
            <person name="Huo Q."/>
            <person name="Li W."/>
            <person name="Guo W."/>
            <person name="Chen H."/>
            <person name="Zhou L."/>
            <person name="Ni X."/>
            <person name="Tian J."/>
            <person name="Zhou Y."/>
            <person name="Sheng Y."/>
            <person name="Liu T."/>
            <person name="Pan Y."/>
            <person name="Xia L."/>
            <person name="Li J."/>
            <person name="Zhao F."/>
            <person name="Cao W."/>
        </authorList>
    </citation>
    <scope>NUCLEOTIDE SEQUENCE</scope>
    <source>
        <strain evidence="1">Hyas-2018</strain>
    </source>
</reference>
<evidence type="ECO:0000313" key="1">
    <source>
        <dbReference type="EMBL" id="KAH6943590.1"/>
    </source>
</evidence>
<accession>A0ACB7T9S3</accession>
<protein>
    <submittedName>
        <fullName evidence="1">Uncharacterized protein</fullName>
    </submittedName>
</protein>
<organism evidence="1 2">
    <name type="scientific">Hyalomma asiaticum</name>
    <name type="common">Tick</name>
    <dbReference type="NCBI Taxonomy" id="266040"/>
    <lineage>
        <taxon>Eukaryota</taxon>
        <taxon>Metazoa</taxon>
        <taxon>Ecdysozoa</taxon>
        <taxon>Arthropoda</taxon>
        <taxon>Chelicerata</taxon>
        <taxon>Arachnida</taxon>
        <taxon>Acari</taxon>
        <taxon>Parasitiformes</taxon>
        <taxon>Ixodida</taxon>
        <taxon>Ixodoidea</taxon>
        <taxon>Ixodidae</taxon>
        <taxon>Hyalomminae</taxon>
        <taxon>Hyalomma</taxon>
    </lineage>
</organism>
<dbReference type="Proteomes" id="UP000821845">
    <property type="component" value="Chromosome 10"/>
</dbReference>
<sequence length="344" mass="38373">MADKGSRKTTQSPGTTREARTRNAPTYQNRTHKFATLFVMTAGSANATQFPTMFIYYGGAPFLLAYLTFLGCVAFPILRLESNLVQFVGDGNRGIFSTVPLFIGLGYSMTVYALVHAVADTVQLSDALSLLLSWTKSFDWHHECPGGWMTRNFSCQAVRRGSIPCKLARDRIAEIFRRTVRTEGVPLAGKDVVKLVPMSSYEQFVNDGCIPDLENTAPPYDFRRQPIWEHTSYDVTRAGPAFAIAAIWLLVFAIAHRGFLRLKTCFYAFVLLHVASTLMLLVRASTLTGAARGLRVLMLSNWSSVTNLEMWSRALYASLESVGVTGTIYIGIERLSCFKNRFQQ</sequence>